<feature type="chain" id="PRO_5019429328" evidence="1">
    <location>
        <begin position="20"/>
        <end position="529"/>
    </location>
</feature>
<evidence type="ECO:0000313" key="2">
    <source>
        <dbReference type="EMBL" id="RHK50437.1"/>
    </source>
</evidence>
<protein>
    <submittedName>
        <fullName evidence="2">Uncharacterized protein</fullName>
    </submittedName>
</protein>
<comment type="caution">
    <text evidence="2">The sequence shown here is derived from an EMBL/GenBank/DDBJ whole genome shotgun (WGS) entry which is preliminary data.</text>
</comment>
<name>A0A415GLZ8_9BACT</name>
<accession>A0A415GLZ8</accession>
<feature type="signal peptide" evidence="1">
    <location>
        <begin position="1"/>
        <end position="19"/>
    </location>
</feature>
<proteinExistence type="predicted"/>
<dbReference type="AlphaFoldDB" id="A0A415GLZ8"/>
<sequence>MKKLLIILLMFTIGFTASAKPGKIKYGKFLVYEGEVTDKQPSGNGVLTATNPDNKKENVFKIEGVFNGTNISNPTITSQGFMPNMEVKGNVQIEVIGKIGKVESFSLLLNNIQVVSKVQDKEATSHGKEITLYKMTLRIGSEDSKWGVSYEGGNGEAKGTFDNIHSVIGNDQRKYGDSEFYGSQDVDNIPKVLSVLGYKPYKEQLALHIEKDRFIIDDSYFDLGNNAYVFYNNFFINTINKINIFGVEGNDWIGTREFADGTTVKKVQEGDNVVINYGNQKKYEGTIMGGVLSLVKADCDINNVKFKEGYLYGKENAAVRYLFGEPYDSLHKRLQSEMSEELVADVESGKLTEADAITKYQEKIRQEEEAQQAKANEESLRKMLNNHWNADAVAFEGTITSTKEGADAWRAYFGINPAYFTGKAMLALDCYGVAAFVFVPEPSKSAANGGRGRFLQVNNFCQKLTNVVEKGDYRIEEHTLYIDDKKFGTFSSDWKTFTHEEQGMLQSVMKVSKKEHISADGKTHTFSSK</sequence>
<dbReference type="EMBL" id="QRNO01000031">
    <property type="protein sequence ID" value="RHK50437.1"/>
    <property type="molecule type" value="Genomic_DNA"/>
</dbReference>
<dbReference type="Proteomes" id="UP000286598">
    <property type="component" value="Unassembled WGS sequence"/>
</dbReference>
<keyword evidence="3" id="KW-1185">Reference proteome</keyword>
<organism evidence="2 3">
    <name type="scientific">Leyella stercorea</name>
    <dbReference type="NCBI Taxonomy" id="363265"/>
    <lineage>
        <taxon>Bacteria</taxon>
        <taxon>Pseudomonadati</taxon>
        <taxon>Bacteroidota</taxon>
        <taxon>Bacteroidia</taxon>
        <taxon>Bacteroidales</taxon>
        <taxon>Prevotellaceae</taxon>
        <taxon>Leyella</taxon>
    </lineage>
</organism>
<keyword evidence="1" id="KW-0732">Signal</keyword>
<reference evidence="2 3" key="1">
    <citation type="submission" date="2018-08" db="EMBL/GenBank/DDBJ databases">
        <title>A genome reference for cultivated species of the human gut microbiota.</title>
        <authorList>
            <person name="Zou Y."/>
            <person name="Xue W."/>
            <person name="Luo G."/>
        </authorList>
    </citation>
    <scope>NUCLEOTIDE SEQUENCE [LARGE SCALE GENOMIC DNA]</scope>
    <source>
        <strain evidence="2 3">AF42-9</strain>
    </source>
</reference>
<evidence type="ECO:0000256" key="1">
    <source>
        <dbReference type="SAM" id="SignalP"/>
    </source>
</evidence>
<gene>
    <name evidence="2" type="ORF">DW060_07275</name>
</gene>
<evidence type="ECO:0000313" key="3">
    <source>
        <dbReference type="Proteomes" id="UP000286598"/>
    </source>
</evidence>